<dbReference type="SUPFAM" id="SSF52047">
    <property type="entry name" value="RNI-like"/>
    <property type="match status" value="1"/>
</dbReference>
<dbReference type="Proteomes" id="UP000054558">
    <property type="component" value="Unassembled WGS sequence"/>
</dbReference>
<dbReference type="EMBL" id="DF236981">
    <property type="protein sequence ID" value="GAQ79552.1"/>
    <property type="molecule type" value="Genomic_DNA"/>
</dbReference>
<keyword evidence="2" id="KW-1185">Reference proteome</keyword>
<evidence type="ECO:0000313" key="2">
    <source>
        <dbReference type="Proteomes" id="UP000054558"/>
    </source>
</evidence>
<evidence type="ECO:0008006" key="3">
    <source>
        <dbReference type="Google" id="ProtNLM"/>
    </source>
</evidence>
<gene>
    <name evidence="1" type="ORF">KFL_000320500</name>
</gene>
<name>A0A1Y1HP44_KLENI</name>
<reference evidence="1 2" key="1">
    <citation type="journal article" date="2014" name="Nat. Commun.">
        <title>Klebsormidium flaccidum genome reveals primary factors for plant terrestrial adaptation.</title>
        <authorList>
            <person name="Hori K."/>
            <person name="Maruyama F."/>
            <person name="Fujisawa T."/>
            <person name="Togashi T."/>
            <person name="Yamamoto N."/>
            <person name="Seo M."/>
            <person name="Sato S."/>
            <person name="Yamada T."/>
            <person name="Mori H."/>
            <person name="Tajima N."/>
            <person name="Moriyama T."/>
            <person name="Ikeuchi M."/>
            <person name="Watanabe M."/>
            <person name="Wada H."/>
            <person name="Kobayashi K."/>
            <person name="Saito M."/>
            <person name="Masuda T."/>
            <person name="Sasaki-Sekimoto Y."/>
            <person name="Mashiguchi K."/>
            <person name="Awai K."/>
            <person name="Shimojima M."/>
            <person name="Masuda S."/>
            <person name="Iwai M."/>
            <person name="Nobusawa T."/>
            <person name="Narise T."/>
            <person name="Kondo S."/>
            <person name="Saito H."/>
            <person name="Sato R."/>
            <person name="Murakawa M."/>
            <person name="Ihara Y."/>
            <person name="Oshima-Yamada Y."/>
            <person name="Ohtaka K."/>
            <person name="Satoh M."/>
            <person name="Sonobe K."/>
            <person name="Ishii M."/>
            <person name="Ohtani R."/>
            <person name="Kanamori-Sato M."/>
            <person name="Honoki R."/>
            <person name="Miyazaki D."/>
            <person name="Mochizuki H."/>
            <person name="Umetsu J."/>
            <person name="Higashi K."/>
            <person name="Shibata D."/>
            <person name="Kamiya Y."/>
            <person name="Sato N."/>
            <person name="Nakamura Y."/>
            <person name="Tabata S."/>
            <person name="Ida S."/>
            <person name="Kurokawa K."/>
            <person name="Ohta H."/>
        </authorList>
    </citation>
    <scope>NUCLEOTIDE SEQUENCE [LARGE SCALE GENOMIC DNA]</scope>
    <source>
        <strain evidence="1 2">NIES-2285</strain>
    </source>
</reference>
<proteinExistence type="predicted"/>
<dbReference type="Gene3D" id="3.80.10.10">
    <property type="entry name" value="Ribonuclease Inhibitor"/>
    <property type="match status" value="1"/>
</dbReference>
<dbReference type="AlphaFoldDB" id="A0A1Y1HP44"/>
<accession>A0A1Y1HP44</accession>
<protein>
    <recommendedName>
        <fullName evidence="3">F-box domain-containing protein</fullName>
    </recommendedName>
</protein>
<dbReference type="InterPro" id="IPR032675">
    <property type="entry name" value="LRR_dom_sf"/>
</dbReference>
<dbReference type="CDD" id="cd09917">
    <property type="entry name" value="F-box_SF"/>
    <property type="match status" value="1"/>
</dbReference>
<sequence length="477" mass="53929">MISFSRGVFVREVSSKCADSDWLYSSQNTNNPSRPYGLAKAALPVDVLSCILDKAALTLKDLIRVMTVSKAFYEAAKGVKEVEFFFKCFNCAEPERPCFQGSVTRILREAKSVKALRMESRERTCHECVDSIEESASHKFQDWEEMVASWIGILKEDLEDFVYWEEFYSRFEHPRFGSLLFGAISHCRLLKRIELRTAVPENIMDQLSSSWLPHGLLELSFSGFEEGHQKLMNTLTKACPFLRKLSFLGLWKGDLSIELNFLESLKVAYVYMYHGVPMNLNIKSAPNLRDLAIEYQGSIGEVDGAKILIHKQPLAVKTLSVKSVSWKQTSVLLSSCPDVQDLTIEHPRENGVFFPNARTRLATVLGQVTQTNREVKKLRLAKVSDPSNDSIDKHGLGLARLSEVTFVRSEKVDFLNIRECLESFLPKCPSLKLVKFAGHGLRDYGSDSEGEQEGKIETFMSDLNSLQASFPGVKFDF</sequence>
<evidence type="ECO:0000313" key="1">
    <source>
        <dbReference type="EMBL" id="GAQ79552.1"/>
    </source>
</evidence>
<organism evidence="1 2">
    <name type="scientific">Klebsormidium nitens</name>
    <name type="common">Green alga</name>
    <name type="synonym">Ulothrix nitens</name>
    <dbReference type="NCBI Taxonomy" id="105231"/>
    <lineage>
        <taxon>Eukaryota</taxon>
        <taxon>Viridiplantae</taxon>
        <taxon>Streptophyta</taxon>
        <taxon>Klebsormidiophyceae</taxon>
        <taxon>Klebsormidiales</taxon>
        <taxon>Klebsormidiaceae</taxon>
        <taxon>Klebsormidium</taxon>
    </lineage>
</organism>